<proteinExistence type="predicted"/>
<name>A0A453DJE9_AEGTS</name>
<protein>
    <submittedName>
        <fullName evidence="1">Uncharacterized protein</fullName>
    </submittedName>
</protein>
<evidence type="ECO:0000313" key="1">
    <source>
        <dbReference type="EnsemblPlants" id="AET2Gv21269400.1"/>
    </source>
</evidence>
<sequence>MGSLFSSPAAVSTKLDYGRPLSVQEEHIARSMSKEMLASIQKFLDRPKTGVPLFTQEEMVASRISVLVDLALEHYNSNNPKSRCAALPGRVHFVQMNPRFCTQAMKNLCVESKFTKKNSSARGIC</sequence>
<reference evidence="1" key="5">
    <citation type="journal article" date="2021" name="G3 (Bethesda)">
        <title>Aegilops tauschii genome assembly Aet v5.0 features greater sequence contiguity and improved annotation.</title>
        <authorList>
            <person name="Wang L."/>
            <person name="Zhu T."/>
            <person name="Rodriguez J.C."/>
            <person name="Deal K.R."/>
            <person name="Dubcovsky J."/>
            <person name="McGuire P.E."/>
            <person name="Lux T."/>
            <person name="Spannagl M."/>
            <person name="Mayer K.F.X."/>
            <person name="Baldrich P."/>
            <person name="Meyers B.C."/>
            <person name="Huo N."/>
            <person name="Gu Y.Q."/>
            <person name="Zhou H."/>
            <person name="Devos K.M."/>
            <person name="Bennetzen J.L."/>
            <person name="Unver T."/>
            <person name="Budak H."/>
            <person name="Gulick P.J."/>
            <person name="Galiba G."/>
            <person name="Kalapos B."/>
            <person name="Nelson D.R."/>
            <person name="Li P."/>
            <person name="You F.M."/>
            <person name="Luo M.C."/>
            <person name="Dvorak J."/>
        </authorList>
    </citation>
    <scope>NUCLEOTIDE SEQUENCE [LARGE SCALE GENOMIC DNA]</scope>
    <source>
        <strain evidence="1">cv. AL8/78</strain>
    </source>
</reference>
<reference evidence="2" key="2">
    <citation type="journal article" date="2017" name="Nat. Plants">
        <title>The Aegilops tauschii genome reveals multiple impacts of transposons.</title>
        <authorList>
            <person name="Zhao G."/>
            <person name="Zou C."/>
            <person name="Li K."/>
            <person name="Wang K."/>
            <person name="Li T."/>
            <person name="Gao L."/>
            <person name="Zhang X."/>
            <person name="Wang H."/>
            <person name="Yang Z."/>
            <person name="Liu X."/>
            <person name="Jiang W."/>
            <person name="Mao L."/>
            <person name="Kong X."/>
            <person name="Jiao Y."/>
            <person name="Jia J."/>
        </authorList>
    </citation>
    <scope>NUCLEOTIDE SEQUENCE [LARGE SCALE GENOMIC DNA]</scope>
    <source>
        <strain evidence="2">cv. AL8/78</strain>
    </source>
</reference>
<dbReference type="Proteomes" id="UP000015105">
    <property type="component" value="Chromosome 2D"/>
</dbReference>
<organism evidence="1 2">
    <name type="scientific">Aegilops tauschii subsp. strangulata</name>
    <name type="common">Goatgrass</name>
    <dbReference type="NCBI Taxonomy" id="200361"/>
    <lineage>
        <taxon>Eukaryota</taxon>
        <taxon>Viridiplantae</taxon>
        <taxon>Streptophyta</taxon>
        <taxon>Embryophyta</taxon>
        <taxon>Tracheophyta</taxon>
        <taxon>Spermatophyta</taxon>
        <taxon>Magnoliopsida</taxon>
        <taxon>Liliopsida</taxon>
        <taxon>Poales</taxon>
        <taxon>Poaceae</taxon>
        <taxon>BOP clade</taxon>
        <taxon>Pooideae</taxon>
        <taxon>Triticodae</taxon>
        <taxon>Triticeae</taxon>
        <taxon>Triticinae</taxon>
        <taxon>Aegilops</taxon>
    </lineage>
</organism>
<reference evidence="1" key="3">
    <citation type="journal article" date="2017" name="Nature">
        <title>Genome sequence of the progenitor of the wheat D genome Aegilops tauschii.</title>
        <authorList>
            <person name="Luo M.C."/>
            <person name="Gu Y.Q."/>
            <person name="Puiu D."/>
            <person name="Wang H."/>
            <person name="Twardziok S.O."/>
            <person name="Deal K.R."/>
            <person name="Huo N."/>
            <person name="Zhu T."/>
            <person name="Wang L."/>
            <person name="Wang Y."/>
            <person name="McGuire P.E."/>
            <person name="Liu S."/>
            <person name="Long H."/>
            <person name="Ramasamy R.K."/>
            <person name="Rodriguez J.C."/>
            <person name="Van S.L."/>
            <person name="Yuan L."/>
            <person name="Wang Z."/>
            <person name="Xia Z."/>
            <person name="Xiao L."/>
            <person name="Anderson O.D."/>
            <person name="Ouyang S."/>
            <person name="Liang Y."/>
            <person name="Zimin A.V."/>
            <person name="Pertea G."/>
            <person name="Qi P."/>
            <person name="Bennetzen J.L."/>
            <person name="Dai X."/>
            <person name="Dawson M.W."/>
            <person name="Muller H.G."/>
            <person name="Kugler K."/>
            <person name="Rivarola-Duarte L."/>
            <person name="Spannagl M."/>
            <person name="Mayer K.F.X."/>
            <person name="Lu F.H."/>
            <person name="Bevan M.W."/>
            <person name="Leroy P."/>
            <person name="Li P."/>
            <person name="You F.M."/>
            <person name="Sun Q."/>
            <person name="Liu Z."/>
            <person name="Lyons E."/>
            <person name="Wicker T."/>
            <person name="Salzberg S.L."/>
            <person name="Devos K.M."/>
            <person name="Dvorak J."/>
        </authorList>
    </citation>
    <scope>NUCLEOTIDE SEQUENCE [LARGE SCALE GENOMIC DNA]</scope>
    <source>
        <strain evidence="1">cv. AL8/78</strain>
    </source>
</reference>
<accession>A0A453DJE9</accession>
<dbReference type="Gramene" id="AET2Gv21269400.1">
    <property type="protein sequence ID" value="AET2Gv21269400.1"/>
    <property type="gene ID" value="AET2Gv21269400"/>
</dbReference>
<dbReference type="AlphaFoldDB" id="A0A453DJE9"/>
<reference evidence="1" key="4">
    <citation type="submission" date="2019-03" db="UniProtKB">
        <authorList>
            <consortium name="EnsemblPlants"/>
        </authorList>
    </citation>
    <scope>IDENTIFICATION</scope>
</reference>
<reference evidence="2" key="1">
    <citation type="journal article" date="2014" name="Science">
        <title>Ancient hybridizations among the ancestral genomes of bread wheat.</title>
        <authorList>
            <consortium name="International Wheat Genome Sequencing Consortium,"/>
            <person name="Marcussen T."/>
            <person name="Sandve S.R."/>
            <person name="Heier L."/>
            <person name="Spannagl M."/>
            <person name="Pfeifer M."/>
            <person name="Jakobsen K.S."/>
            <person name="Wulff B.B."/>
            <person name="Steuernagel B."/>
            <person name="Mayer K.F."/>
            <person name="Olsen O.A."/>
        </authorList>
    </citation>
    <scope>NUCLEOTIDE SEQUENCE [LARGE SCALE GENOMIC DNA]</scope>
    <source>
        <strain evidence="2">cv. AL8/78</strain>
    </source>
</reference>
<keyword evidence="2" id="KW-1185">Reference proteome</keyword>
<evidence type="ECO:0000313" key="2">
    <source>
        <dbReference type="Proteomes" id="UP000015105"/>
    </source>
</evidence>
<dbReference type="EnsemblPlants" id="AET2Gv21269400.1">
    <property type="protein sequence ID" value="AET2Gv21269400.1"/>
    <property type="gene ID" value="AET2Gv21269400"/>
</dbReference>